<name>A0A940N0A9_9PROT</name>
<feature type="coiled-coil region" evidence="1">
    <location>
        <begin position="24"/>
        <end position="72"/>
    </location>
</feature>
<protein>
    <submittedName>
        <fullName evidence="2">Uncharacterized protein</fullName>
    </submittedName>
</protein>
<dbReference type="Proteomes" id="UP000677537">
    <property type="component" value="Unassembled WGS sequence"/>
</dbReference>
<accession>A0A940N0A9</accession>
<sequence length="145" mass="15144">MPEHQAAVPPSTGGVQVSLDALPVSRLEEAVLAITARMDELRAAAAEQRLRADGLERQVAAFEQQLAIAEAKLAVETMHSAGLAAQASHLLAVAVEAGVPALQKLIGGDEAGEVPKGRLAQIYDEAFDAKGADLGIEEPGRFREA</sequence>
<organism evidence="2 3">
    <name type="scientific">Roseomonas indoligenes</name>
    <dbReference type="NCBI Taxonomy" id="2820811"/>
    <lineage>
        <taxon>Bacteria</taxon>
        <taxon>Pseudomonadati</taxon>
        <taxon>Pseudomonadota</taxon>
        <taxon>Alphaproteobacteria</taxon>
        <taxon>Acetobacterales</taxon>
        <taxon>Roseomonadaceae</taxon>
        <taxon>Roseomonas</taxon>
    </lineage>
</organism>
<dbReference type="RefSeq" id="WP_209376296.1">
    <property type="nucleotide sequence ID" value="NZ_JAGIZA010000017.1"/>
</dbReference>
<evidence type="ECO:0000313" key="3">
    <source>
        <dbReference type="Proteomes" id="UP000677537"/>
    </source>
</evidence>
<evidence type="ECO:0000313" key="2">
    <source>
        <dbReference type="EMBL" id="MBP0495501.1"/>
    </source>
</evidence>
<dbReference type="EMBL" id="JAGIZA010000017">
    <property type="protein sequence ID" value="MBP0495501.1"/>
    <property type="molecule type" value="Genomic_DNA"/>
</dbReference>
<reference evidence="2" key="1">
    <citation type="submission" date="2021-03" db="EMBL/GenBank/DDBJ databases">
        <authorList>
            <person name="So Y."/>
        </authorList>
    </citation>
    <scope>NUCLEOTIDE SEQUENCE</scope>
    <source>
        <strain evidence="2">SG15</strain>
    </source>
</reference>
<evidence type="ECO:0000256" key="1">
    <source>
        <dbReference type="SAM" id="Coils"/>
    </source>
</evidence>
<gene>
    <name evidence="2" type="ORF">J5Y10_22135</name>
</gene>
<comment type="caution">
    <text evidence="2">The sequence shown here is derived from an EMBL/GenBank/DDBJ whole genome shotgun (WGS) entry which is preliminary data.</text>
</comment>
<keyword evidence="3" id="KW-1185">Reference proteome</keyword>
<keyword evidence="1" id="KW-0175">Coiled coil</keyword>
<dbReference type="AlphaFoldDB" id="A0A940N0A9"/>
<proteinExistence type="predicted"/>